<organism evidence="3 4">
    <name type="scientific">Natranaerovirga pectinivora</name>
    <dbReference type="NCBI Taxonomy" id="682400"/>
    <lineage>
        <taxon>Bacteria</taxon>
        <taxon>Bacillati</taxon>
        <taxon>Bacillota</taxon>
        <taxon>Clostridia</taxon>
        <taxon>Lachnospirales</taxon>
        <taxon>Natranaerovirgaceae</taxon>
        <taxon>Natranaerovirga</taxon>
    </lineage>
</organism>
<feature type="transmembrane region" description="Helical" evidence="1">
    <location>
        <begin position="408"/>
        <end position="430"/>
    </location>
</feature>
<feature type="transmembrane region" description="Helical" evidence="1">
    <location>
        <begin position="331"/>
        <end position="352"/>
    </location>
</feature>
<feature type="transmembrane region" description="Helical" evidence="1">
    <location>
        <begin position="69"/>
        <end position="90"/>
    </location>
</feature>
<accession>A0A4R3MSP3</accession>
<evidence type="ECO:0000256" key="1">
    <source>
        <dbReference type="SAM" id="Phobius"/>
    </source>
</evidence>
<dbReference type="AlphaFoldDB" id="A0A4R3MSP3"/>
<keyword evidence="4" id="KW-1185">Reference proteome</keyword>
<gene>
    <name evidence="3" type="ORF">EDC18_10115</name>
</gene>
<keyword evidence="1" id="KW-0472">Membrane</keyword>
<feature type="transmembrane region" description="Helical" evidence="1">
    <location>
        <begin position="154"/>
        <end position="178"/>
    </location>
</feature>
<dbReference type="EMBL" id="SMAL01000001">
    <property type="protein sequence ID" value="TCT16720.1"/>
    <property type="molecule type" value="Genomic_DNA"/>
</dbReference>
<feature type="transmembrane region" description="Helical" evidence="1">
    <location>
        <begin position="111"/>
        <end position="134"/>
    </location>
</feature>
<feature type="transmembrane region" description="Helical" evidence="1">
    <location>
        <begin position="225"/>
        <end position="246"/>
    </location>
</feature>
<reference evidence="3 4" key="1">
    <citation type="submission" date="2019-03" db="EMBL/GenBank/DDBJ databases">
        <title>Genomic Encyclopedia of Type Strains, Phase IV (KMG-IV): sequencing the most valuable type-strain genomes for metagenomic binning, comparative biology and taxonomic classification.</title>
        <authorList>
            <person name="Goeker M."/>
        </authorList>
    </citation>
    <scope>NUCLEOTIDE SEQUENCE [LARGE SCALE GENOMIC DNA]</scope>
    <source>
        <strain evidence="3 4">DSM 24629</strain>
    </source>
</reference>
<feature type="transmembrane region" description="Helical" evidence="1">
    <location>
        <begin position="252"/>
        <end position="271"/>
    </location>
</feature>
<feature type="transmembrane region" description="Helical" evidence="1">
    <location>
        <begin position="382"/>
        <end position="402"/>
    </location>
</feature>
<comment type="caution">
    <text evidence="3">The sequence shown here is derived from an EMBL/GenBank/DDBJ whole genome shotgun (WGS) entry which is preliminary data.</text>
</comment>
<proteinExistence type="predicted"/>
<feature type="transmembrane region" description="Helical" evidence="1">
    <location>
        <begin position="26"/>
        <end position="46"/>
    </location>
</feature>
<dbReference type="InterPro" id="IPR011642">
    <property type="entry name" value="Gate_dom"/>
</dbReference>
<feature type="domain" description="Nucleoside transporter/FeoB GTPase Gate" evidence="2">
    <location>
        <begin position="150"/>
        <end position="248"/>
    </location>
</feature>
<protein>
    <submittedName>
        <fullName evidence="3">Nucleoside recognition membrane protein YjiH</fullName>
    </submittedName>
</protein>
<dbReference type="Pfam" id="PF07670">
    <property type="entry name" value="Gate"/>
    <property type="match status" value="1"/>
</dbReference>
<name>A0A4R3MSP3_9FIRM</name>
<dbReference type="Proteomes" id="UP000294902">
    <property type="component" value="Unassembled WGS sequence"/>
</dbReference>
<keyword evidence="1" id="KW-0812">Transmembrane</keyword>
<dbReference type="RefSeq" id="WP_341472688.1">
    <property type="nucleotide sequence ID" value="NZ_SMAL01000001.1"/>
</dbReference>
<evidence type="ECO:0000259" key="2">
    <source>
        <dbReference type="Pfam" id="PF07670"/>
    </source>
</evidence>
<evidence type="ECO:0000313" key="3">
    <source>
        <dbReference type="EMBL" id="TCT16720.1"/>
    </source>
</evidence>
<feature type="transmembrane region" description="Helical" evidence="1">
    <location>
        <begin position="442"/>
        <end position="463"/>
    </location>
</feature>
<sequence>MSMEEKKIDFNNPQNQTPEKNSFTSLLKFIIPSVIGILLFMIPIPYDDGITVPIAIVAKYIINTFEASLPAISTIIIIIAVLLSIVATLFKPAIIQKNKFLNNLFSVSPMWLTFRILGMVFAVLTLLEIGPSFVWSADTGGLLLEELIPTLFSVFLFAGLLLPLLLNFGLLEFFGTLLTKVMRPLFKLPGRSSIDCITSWLGDGTLGILLTNKQYEEGHYTKREAAVIATTFSAVSITFSLVVINTVGLGNYFVPFYLTVTFAGVVAALIVPRIRPLSKKANTYIDESTSNNSEEIPTGYNMFNWGIKKATQKADENTSISSFFIGGIKNVLDMWLGVMPIVMAFGTIALIITEFTPIFTWLGYPFVPILNLLGVPEASEAAMTFVVGFGDMFLPALIGSGIESELTRFVIACTSVTQLIYMSEVGGLLLGSKLPINLKDLIIIFIQRTLITLPIIVAIAHLIF</sequence>
<keyword evidence="1" id="KW-1133">Transmembrane helix</keyword>
<evidence type="ECO:0000313" key="4">
    <source>
        <dbReference type="Proteomes" id="UP000294902"/>
    </source>
</evidence>